<dbReference type="GO" id="GO:0000176">
    <property type="term" value="C:nuclear exosome (RNase complex)"/>
    <property type="evidence" value="ECO:0007669"/>
    <property type="project" value="TreeGrafter"/>
</dbReference>
<reference evidence="10" key="1">
    <citation type="submission" date="2020-05" db="UniProtKB">
        <authorList>
            <consortium name="EnsemblMetazoa"/>
        </authorList>
    </citation>
    <scope>IDENTIFICATION</scope>
    <source>
        <strain evidence="10">TTRI</strain>
    </source>
</reference>
<dbReference type="AlphaFoldDB" id="A0A1A9VKW9"/>
<dbReference type="GO" id="GO:0034475">
    <property type="term" value="P:U4 snRNA 3'-end processing"/>
    <property type="evidence" value="ECO:0007669"/>
    <property type="project" value="TreeGrafter"/>
</dbReference>
<keyword evidence="5" id="KW-0698">rRNA processing</keyword>
<accession>A0A1A9VKW9</accession>
<dbReference type="PANTHER" id="PTHR11953">
    <property type="entry name" value="EXOSOME COMPLEX COMPONENT"/>
    <property type="match status" value="1"/>
</dbReference>
<sequence>MTSFNPNESFITYGTYKPKENIDELFERLQKPKEIKLEPRPTFLKVGTVSNVKGSAYMEYGNTKVMAQIEPPKELNKQPKKSDLLGVIVCSVKYAPFALDDVEIMNRKESFMSAALKKALGPVVCLNEFPNFQLEIKALVLDDDGCALSTAITCCGVALIDAGIPTYDLITASTACLLKEIEFFNPSSDIEDLLHSLPCITEANGLEEHGVIVVASLSTGGQVSEFFQKGYIKSDTLERLCEHLLVINQRLLDTVRHVLIDKVKYHIAQEREQIAGDTNDIKNA</sequence>
<name>A0A1A9VKW9_GLOAU</name>
<dbReference type="InterPro" id="IPR027408">
    <property type="entry name" value="PNPase/RNase_PH_dom_sf"/>
</dbReference>
<evidence type="ECO:0000256" key="7">
    <source>
        <dbReference type="ARBA" id="ARBA00022884"/>
    </source>
</evidence>
<dbReference type="STRING" id="7395.A0A1A9VKW9"/>
<comment type="subcellular location">
    <subcellularLocation>
        <location evidence="2">Cytoplasm</location>
    </subcellularLocation>
    <subcellularLocation>
        <location evidence="1">Nucleus</location>
    </subcellularLocation>
</comment>
<evidence type="ECO:0000256" key="6">
    <source>
        <dbReference type="ARBA" id="ARBA00022835"/>
    </source>
</evidence>
<dbReference type="GO" id="GO:0071028">
    <property type="term" value="P:nuclear mRNA surveillance"/>
    <property type="evidence" value="ECO:0007669"/>
    <property type="project" value="TreeGrafter"/>
</dbReference>
<dbReference type="InterPro" id="IPR001247">
    <property type="entry name" value="ExoRNase_PH_dom1"/>
</dbReference>
<keyword evidence="6" id="KW-0271">Exosome</keyword>
<dbReference type="GO" id="GO:0000177">
    <property type="term" value="C:cytoplasmic exosome (RNase complex)"/>
    <property type="evidence" value="ECO:0007669"/>
    <property type="project" value="TreeGrafter"/>
</dbReference>
<dbReference type="EnsemblMetazoa" id="GAUT040103-RA">
    <property type="protein sequence ID" value="GAUT040103-PA"/>
    <property type="gene ID" value="GAUT040103"/>
</dbReference>
<organism evidence="10 11">
    <name type="scientific">Glossina austeni</name>
    <name type="common">Savannah tsetse fly</name>
    <dbReference type="NCBI Taxonomy" id="7395"/>
    <lineage>
        <taxon>Eukaryota</taxon>
        <taxon>Metazoa</taxon>
        <taxon>Ecdysozoa</taxon>
        <taxon>Arthropoda</taxon>
        <taxon>Hexapoda</taxon>
        <taxon>Insecta</taxon>
        <taxon>Pterygota</taxon>
        <taxon>Neoptera</taxon>
        <taxon>Endopterygota</taxon>
        <taxon>Diptera</taxon>
        <taxon>Brachycera</taxon>
        <taxon>Muscomorpha</taxon>
        <taxon>Hippoboscoidea</taxon>
        <taxon>Glossinidae</taxon>
        <taxon>Glossina</taxon>
    </lineage>
</organism>
<evidence type="ECO:0000256" key="4">
    <source>
        <dbReference type="ARBA" id="ARBA00022490"/>
    </source>
</evidence>
<dbReference type="GO" id="GO:0071051">
    <property type="term" value="P:poly(A)-dependent snoRNA 3'-end processing"/>
    <property type="evidence" value="ECO:0007669"/>
    <property type="project" value="TreeGrafter"/>
</dbReference>
<dbReference type="InterPro" id="IPR050080">
    <property type="entry name" value="RNase_PH"/>
</dbReference>
<dbReference type="VEuPathDB" id="VectorBase:GAUT040103"/>
<evidence type="ECO:0000256" key="1">
    <source>
        <dbReference type="ARBA" id="ARBA00004123"/>
    </source>
</evidence>
<evidence type="ECO:0000256" key="3">
    <source>
        <dbReference type="ARBA" id="ARBA00006678"/>
    </source>
</evidence>
<feature type="domain" description="Exoribonuclease phosphorolytic" evidence="9">
    <location>
        <begin position="39"/>
        <end position="165"/>
    </location>
</feature>
<dbReference type="GO" id="GO:0003723">
    <property type="term" value="F:RNA binding"/>
    <property type="evidence" value="ECO:0007669"/>
    <property type="project" value="UniProtKB-KW"/>
</dbReference>
<evidence type="ECO:0000313" key="11">
    <source>
        <dbReference type="Proteomes" id="UP000078200"/>
    </source>
</evidence>
<dbReference type="Gene3D" id="3.30.230.70">
    <property type="entry name" value="GHMP Kinase, N-terminal domain"/>
    <property type="match status" value="1"/>
</dbReference>
<evidence type="ECO:0000256" key="2">
    <source>
        <dbReference type="ARBA" id="ARBA00004496"/>
    </source>
</evidence>
<dbReference type="SUPFAM" id="SSF54211">
    <property type="entry name" value="Ribosomal protein S5 domain 2-like"/>
    <property type="match status" value="1"/>
</dbReference>
<evidence type="ECO:0000259" key="9">
    <source>
        <dbReference type="Pfam" id="PF01138"/>
    </source>
</evidence>
<dbReference type="InterPro" id="IPR020568">
    <property type="entry name" value="Ribosomal_Su5_D2-typ_SF"/>
</dbReference>
<dbReference type="GO" id="GO:0006364">
    <property type="term" value="P:rRNA processing"/>
    <property type="evidence" value="ECO:0007669"/>
    <property type="project" value="UniProtKB-KW"/>
</dbReference>
<keyword evidence="8" id="KW-0539">Nucleus</keyword>
<keyword evidence="4" id="KW-0963">Cytoplasm</keyword>
<dbReference type="PANTHER" id="PTHR11953:SF2">
    <property type="entry name" value="EXOSOME COMPLEX COMPONENT MTR3"/>
    <property type="match status" value="1"/>
</dbReference>
<comment type="similarity">
    <text evidence="3">Belongs to the RNase PH family.</text>
</comment>
<protein>
    <submittedName>
        <fullName evidence="10">RNase_PH domain-containing protein</fullName>
    </submittedName>
</protein>
<keyword evidence="11" id="KW-1185">Reference proteome</keyword>
<evidence type="ECO:0000256" key="8">
    <source>
        <dbReference type="ARBA" id="ARBA00023242"/>
    </source>
</evidence>
<proteinExistence type="inferred from homology"/>
<dbReference type="GO" id="GO:0005730">
    <property type="term" value="C:nucleolus"/>
    <property type="evidence" value="ECO:0007669"/>
    <property type="project" value="TreeGrafter"/>
</dbReference>
<evidence type="ECO:0000256" key="5">
    <source>
        <dbReference type="ARBA" id="ARBA00022552"/>
    </source>
</evidence>
<dbReference type="GO" id="GO:0016075">
    <property type="term" value="P:rRNA catabolic process"/>
    <property type="evidence" value="ECO:0007669"/>
    <property type="project" value="TreeGrafter"/>
</dbReference>
<evidence type="ECO:0000313" key="10">
    <source>
        <dbReference type="EnsemblMetazoa" id="GAUT040103-PA"/>
    </source>
</evidence>
<dbReference type="Pfam" id="PF01138">
    <property type="entry name" value="RNase_PH"/>
    <property type="match status" value="1"/>
</dbReference>
<keyword evidence="7" id="KW-0694">RNA-binding</keyword>
<dbReference type="Proteomes" id="UP000078200">
    <property type="component" value="Unassembled WGS sequence"/>
</dbReference>